<evidence type="ECO:0000259" key="1">
    <source>
        <dbReference type="PROSITE" id="PS51480"/>
    </source>
</evidence>
<organism evidence="2 3">
    <name type="scientific">Corynebacterium canis</name>
    <dbReference type="NCBI Taxonomy" id="679663"/>
    <lineage>
        <taxon>Bacteria</taxon>
        <taxon>Bacillati</taxon>
        <taxon>Actinomycetota</taxon>
        <taxon>Actinomycetes</taxon>
        <taxon>Mycobacteriales</taxon>
        <taxon>Corynebacteriaceae</taxon>
        <taxon>Corynebacterium</taxon>
    </lineage>
</organism>
<dbReference type="PANTHER" id="PTHR33434:SF4">
    <property type="entry name" value="PHOSPHATASE PROTEIN"/>
    <property type="match status" value="1"/>
</dbReference>
<protein>
    <submittedName>
        <fullName evidence="2">DAK2 domain-containing protein</fullName>
    </submittedName>
</protein>
<dbReference type="Gene3D" id="1.25.40.340">
    <property type="match status" value="1"/>
</dbReference>
<comment type="caution">
    <text evidence="2">The sequence shown here is derived from an EMBL/GenBank/DDBJ whole genome shotgun (WGS) entry which is preliminary data.</text>
</comment>
<dbReference type="Pfam" id="PF13684">
    <property type="entry name" value="FakA-like_C"/>
    <property type="match status" value="1"/>
</dbReference>
<dbReference type="InterPro" id="IPR004007">
    <property type="entry name" value="DhaL_dom"/>
</dbReference>
<dbReference type="InterPro" id="IPR048394">
    <property type="entry name" value="FakA-like_M"/>
</dbReference>
<accession>A0A5C5TX00</accession>
<dbReference type="RefSeq" id="WP_146325571.1">
    <property type="nucleotide sequence ID" value="NZ_BAABLR010000019.1"/>
</dbReference>
<dbReference type="InterPro" id="IPR036117">
    <property type="entry name" value="DhaL_dom_sf"/>
</dbReference>
<dbReference type="SUPFAM" id="SSF101473">
    <property type="entry name" value="DhaL-like"/>
    <property type="match status" value="1"/>
</dbReference>
<dbReference type="SMART" id="SM01120">
    <property type="entry name" value="Dak2"/>
    <property type="match status" value="1"/>
</dbReference>
<dbReference type="InterPro" id="IPR033470">
    <property type="entry name" value="FakA-like_C"/>
</dbReference>
<dbReference type="Proteomes" id="UP000320791">
    <property type="component" value="Unassembled WGS sequence"/>
</dbReference>
<dbReference type="EMBL" id="VOHM01000036">
    <property type="protein sequence ID" value="TWT18246.1"/>
    <property type="molecule type" value="Genomic_DNA"/>
</dbReference>
<dbReference type="PANTHER" id="PTHR33434">
    <property type="entry name" value="DEGV DOMAIN-CONTAINING PROTEIN DR_1986-RELATED"/>
    <property type="match status" value="1"/>
</dbReference>
<reference evidence="2 3" key="1">
    <citation type="submission" date="2019-08" db="EMBL/GenBank/DDBJ databases">
        <authorList>
            <person name="Lei W."/>
        </authorList>
    </citation>
    <scope>NUCLEOTIDE SEQUENCE [LARGE SCALE GENOMIC DNA]</scope>
    <source>
        <strain evidence="2 3">CCUG 58627</strain>
    </source>
</reference>
<dbReference type="AlphaFoldDB" id="A0A5C5TX00"/>
<proteinExistence type="predicted"/>
<sequence>MAHLTSLDGEAMLRWAERATHELAARRMEINALNVFPVPDSDTGSNMAHTMEAALTQARGVTGSARDVAHALAAGAVRGARGNSGVVLSQVLRGIAHAAGEEITGADVQAALHTAVTLVDRAISDPVEGTVITVLRAAATAAHGGNLAEVSRQAVTAAATALANTPSQLEVLREAGVVDAGGQGLVVLLEALLAEVEGNPNVHVEVLGEAAKSVHLEVMFHLTCSTPAQLEHVVGQLRSFGDSLMVAREHETAAMIHIHTRQAGPLIEYVFGVGAVRGLHLETLPDAKVDVPTRAVIVVAPAGPLADLYSQAGARVINPGSEVLYDLIAAAHDCGELILLPNGFLSRRELVSAERAALAAERTIMIVPTAGLINGIAAVAVHDPHQPIAVDAYAMAEAAREVRTKTLDVPDELAAAVGSMLASDGELVTILTSVPVDGDELRRDHPEVEFDIYPAEGMDHMIEIGVE</sequence>
<dbReference type="GO" id="GO:0004371">
    <property type="term" value="F:glycerone kinase activity"/>
    <property type="evidence" value="ECO:0007669"/>
    <property type="project" value="InterPro"/>
</dbReference>
<evidence type="ECO:0000313" key="2">
    <source>
        <dbReference type="EMBL" id="TWT18246.1"/>
    </source>
</evidence>
<keyword evidence="3" id="KW-1185">Reference proteome</keyword>
<dbReference type="OrthoDB" id="9760324at2"/>
<name>A0A5C5TX00_9CORY</name>
<dbReference type="Pfam" id="PF02734">
    <property type="entry name" value="Dak2"/>
    <property type="match status" value="1"/>
</dbReference>
<dbReference type="GO" id="GO:0006071">
    <property type="term" value="P:glycerol metabolic process"/>
    <property type="evidence" value="ECO:0007669"/>
    <property type="project" value="InterPro"/>
</dbReference>
<dbReference type="Pfam" id="PF21645">
    <property type="entry name" value="FakA-like_M"/>
    <property type="match status" value="1"/>
</dbReference>
<evidence type="ECO:0000313" key="3">
    <source>
        <dbReference type="Proteomes" id="UP000320791"/>
    </source>
</evidence>
<dbReference type="SMART" id="SM01121">
    <property type="entry name" value="Dak1_2"/>
    <property type="match status" value="1"/>
</dbReference>
<feature type="domain" description="DhaL" evidence="1">
    <location>
        <begin position="10"/>
        <end position="194"/>
    </location>
</feature>
<dbReference type="InterPro" id="IPR050270">
    <property type="entry name" value="DegV_domain_contain"/>
</dbReference>
<dbReference type="PROSITE" id="PS51480">
    <property type="entry name" value="DHAL"/>
    <property type="match status" value="1"/>
</dbReference>
<gene>
    <name evidence="2" type="ORF">FRX94_11935</name>
</gene>